<dbReference type="AlphaFoldDB" id="A0A317KWQ1"/>
<feature type="transmembrane region" description="Helical" evidence="1">
    <location>
        <begin position="78"/>
        <end position="97"/>
    </location>
</feature>
<dbReference type="OrthoDB" id="2182676at2"/>
<dbReference type="InterPro" id="IPR006938">
    <property type="entry name" value="DUF624"/>
</dbReference>
<comment type="caution">
    <text evidence="2">The sequence shown here is derived from an EMBL/GenBank/DDBJ whole genome shotgun (WGS) entry which is preliminary data.</text>
</comment>
<name>A0A317KWQ1_9BACI</name>
<feature type="transmembrane region" description="Helical" evidence="1">
    <location>
        <begin position="109"/>
        <end position="132"/>
    </location>
</feature>
<feature type="transmembrane region" description="Helical" evidence="1">
    <location>
        <begin position="176"/>
        <end position="197"/>
    </location>
</feature>
<dbReference type="RefSeq" id="WP_109984677.1">
    <property type="nucleotide sequence ID" value="NZ_QGTD01000011.1"/>
</dbReference>
<evidence type="ECO:0008006" key="4">
    <source>
        <dbReference type="Google" id="ProtNLM"/>
    </source>
</evidence>
<proteinExistence type="predicted"/>
<reference evidence="2 3" key="1">
    <citation type="submission" date="2018-05" db="EMBL/GenBank/DDBJ databases">
        <title>Genomic analysis of Gracilibacillus dipsosauri DD1 reveals novel features of a salt-tolerant amylase.</title>
        <authorList>
            <person name="Deutch C.E."/>
            <person name="Yang S."/>
        </authorList>
    </citation>
    <scope>NUCLEOTIDE SEQUENCE [LARGE SCALE GENOMIC DNA]</scope>
    <source>
        <strain evidence="2 3">DD1</strain>
    </source>
</reference>
<dbReference type="Proteomes" id="UP000245624">
    <property type="component" value="Unassembled WGS sequence"/>
</dbReference>
<evidence type="ECO:0000256" key="1">
    <source>
        <dbReference type="SAM" id="Phobius"/>
    </source>
</evidence>
<evidence type="ECO:0000313" key="3">
    <source>
        <dbReference type="Proteomes" id="UP000245624"/>
    </source>
</evidence>
<dbReference type="EMBL" id="QGTD01000011">
    <property type="protein sequence ID" value="PWU67865.1"/>
    <property type="molecule type" value="Genomic_DNA"/>
</dbReference>
<organism evidence="2 3">
    <name type="scientific">Gracilibacillus dipsosauri</name>
    <dbReference type="NCBI Taxonomy" id="178340"/>
    <lineage>
        <taxon>Bacteria</taxon>
        <taxon>Bacillati</taxon>
        <taxon>Bacillota</taxon>
        <taxon>Bacilli</taxon>
        <taxon>Bacillales</taxon>
        <taxon>Bacillaceae</taxon>
        <taxon>Gracilibacillus</taxon>
    </lineage>
</organism>
<dbReference type="Pfam" id="PF04854">
    <property type="entry name" value="DUF624"/>
    <property type="match status" value="1"/>
</dbReference>
<evidence type="ECO:0000313" key="2">
    <source>
        <dbReference type="EMBL" id="PWU67865.1"/>
    </source>
</evidence>
<accession>A0A317KWQ1</accession>
<keyword evidence="1" id="KW-0472">Membrane</keyword>
<keyword evidence="1" id="KW-0812">Transmembrane</keyword>
<sequence length="203" mass="23593">MSHLSTWYFSFGEWMYKLFILNICWILLSLSGFIFLGVFPATVAIYATFRKDFQASGDIKLFQTFFYYFKKELVKANLYGYGMTLIGSILFLNIRIIGQLETSLLNSVLMILTYGLLILFLLVAMYFLPVYVHFQLKPITYVKYAFILLIGKPLQTIALVVCILVIFYIFYRFPVLLPFLGVSSIAYPIMKYSLTFFTTQKEA</sequence>
<keyword evidence="3" id="KW-1185">Reference proteome</keyword>
<feature type="transmembrane region" description="Helical" evidence="1">
    <location>
        <begin position="144"/>
        <end position="170"/>
    </location>
</feature>
<gene>
    <name evidence="2" type="ORF">DLJ74_12185</name>
</gene>
<keyword evidence="1" id="KW-1133">Transmembrane helix</keyword>
<protein>
    <recommendedName>
        <fullName evidence="4">DUF624 domain-containing protein</fullName>
    </recommendedName>
</protein>
<feature type="transmembrane region" description="Helical" evidence="1">
    <location>
        <begin position="20"/>
        <end position="47"/>
    </location>
</feature>